<organism evidence="9 10">
    <name type="scientific">Leminorella richardii</name>
    <dbReference type="NCBI Taxonomy" id="158841"/>
    <lineage>
        <taxon>Bacteria</taxon>
        <taxon>Pseudomonadati</taxon>
        <taxon>Pseudomonadota</taxon>
        <taxon>Gammaproteobacteria</taxon>
        <taxon>Enterobacterales</taxon>
        <taxon>Budviciaceae</taxon>
        <taxon>Leminorella</taxon>
    </lineage>
</organism>
<feature type="transmembrane region" description="Helical" evidence="8">
    <location>
        <begin position="114"/>
        <end position="141"/>
    </location>
</feature>
<keyword evidence="5 8" id="KW-0812">Transmembrane</keyword>
<dbReference type="GO" id="GO:0005886">
    <property type="term" value="C:plasma membrane"/>
    <property type="evidence" value="ECO:0007669"/>
    <property type="project" value="UniProtKB-SubCell"/>
</dbReference>
<evidence type="ECO:0000313" key="10">
    <source>
        <dbReference type="Proteomes" id="UP000249005"/>
    </source>
</evidence>
<dbReference type="GO" id="GO:0015556">
    <property type="term" value="F:C4-dicarboxylate transmembrane transporter activity"/>
    <property type="evidence" value="ECO:0007669"/>
    <property type="project" value="InterPro"/>
</dbReference>
<dbReference type="PANTHER" id="PTHR42002:SF2">
    <property type="entry name" value="ANAEROBIC C4-DICARBOXYLATE TRANSPORTER DCUC-RELATED"/>
    <property type="match status" value="1"/>
</dbReference>
<dbReference type="KEGG" id="lri:NCTC12151_01249"/>
<feature type="transmembrane region" description="Helical" evidence="8">
    <location>
        <begin position="374"/>
        <end position="398"/>
    </location>
</feature>
<proteinExistence type="inferred from homology"/>
<dbReference type="InterPro" id="IPR018385">
    <property type="entry name" value="C4_dicarb_anaerob_car-like"/>
</dbReference>
<feature type="transmembrane region" description="Helical" evidence="8">
    <location>
        <begin position="271"/>
        <end position="292"/>
    </location>
</feature>
<feature type="transmembrane region" description="Helical" evidence="8">
    <location>
        <begin position="29"/>
        <end position="48"/>
    </location>
</feature>
<keyword evidence="7 8" id="KW-0472">Membrane</keyword>
<keyword evidence="3" id="KW-0813">Transport</keyword>
<feature type="transmembrane region" description="Helical" evidence="8">
    <location>
        <begin position="69"/>
        <end position="90"/>
    </location>
</feature>
<reference evidence="9 10" key="1">
    <citation type="submission" date="2018-06" db="EMBL/GenBank/DDBJ databases">
        <authorList>
            <consortium name="Pathogen Informatics"/>
            <person name="Doyle S."/>
        </authorList>
    </citation>
    <scope>NUCLEOTIDE SEQUENCE [LARGE SCALE GENOMIC DNA]</scope>
    <source>
        <strain evidence="9 10">NCTC12151</strain>
    </source>
</reference>
<name>A0A2X4UFJ7_9GAMM</name>
<keyword evidence="6 8" id="KW-1133">Transmembrane helix</keyword>
<feature type="transmembrane region" description="Helical" evidence="8">
    <location>
        <begin position="190"/>
        <end position="215"/>
    </location>
</feature>
<keyword evidence="4" id="KW-1003">Cell membrane</keyword>
<dbReference type="Pfam" id="PF03606">
    <property type="entry name" value="DcuC"/>
    <property type="match status" value="1"/>
</dbReference>
<dbReference type="EMBL" id="LS483470">
    <property type="protein sequence ID" value="SQI38666.1"/>
    <property type="molecule type" value="Genomic_DNA"/>
</dbReference>
<dbReference type="PANTHER" id="PTHR42002">
    <property type="entry name" value="ANAEROBIC C4-DICARBOXYLATE TRANSPORTER DCUC-RELATED"/>
    <property type="match status" value="1"/>
</dbReference>
<feature type="transmembrane region" description="Helical" evidence="8">
    <location>
        <begin position="410"/>
        <end position="429"/>
    </location>
</feature>
<dbReference type="Proteomes" id="UP000249005">
    <property type="component" value="Chromosome 1"/>
</dbReference>
<comment type="similarity">
    <text evidence="2">Belongs to the DcuC/DcuD transporter (TC 2.A.61) family.</text>
</comment>
<feature type="transmembrane region" description="Helical" evidence="8">
    <location>
        <begin position="346"/>
        <end position="367"/>
    </location>
</feature>
<evidence type="ECO:0000256" key="1">
    <source>
        <dbReference type="ARBA" id="ARBA00004651"/>
    </source>
</evidence>
<sequence length="455" mass="48708">MLGVILAGLVTALVIFMLAKGYKPQPVLLLGGLLLMGLTIAFDLGTLLPEKTTTNFEFFDIFKVFSDILSSRMAGLGLTLMAIAGFSRYMDHVGASKSLFAVFEKPLKSVRSPYLLLVVAFLVTQVLVIFIPSHAGLGMLLMVTMYPILIRTGVSPLSALAVIGTCQFIDHGPGSGNVIMAAKTAGLDPAVYFVEHQLPVTIPIIIAVAVAHFLAQRWWDKREGFVFNQDTLDKIDHNDHSRPPLVYALLPVVPLVLIIGFSPIFKSPIKMDVTTAMIISTAVAMIFEYCRLRSAKAVLDSFMLFFEGMGKQFVLVVSLIVCGEVFANGLLKIGAVDTMITAAQDAGFGVGAMIIVMSFILAVAAFLMGSGNAAFFSFAALTPKIAAFLKVDVVTLILPMQIMTSFGRSVSPITAAIVAIAGIAGVSPFQIVKRTAIPMAVAAIVNLVMTFIYLG</sequence>
<evidence type="ECO:0000256" key="2">
    <source>
        <dbReference type="ARBA" id="ARBA00005275"/>
    </source>
</evidence>
<feature type="transmembrane region" description="Helical" evidence="8">
    <location>
        <begin position="436"/>
        <end position="454"/>
    </location>
</feature>
<evidence type="ECO:0000256" key="4">
    <source>
        <dbReference type="ARBA" id="ARBA00022475"/>
    </source>
</evidence>
<feature type="transmembrane region" description="Helical" evidence="8">
    <location>
        <begin position="313"/>
        <end position="334"/>
    </location>
</feature>
<evidence type="ECO:0000256" key="6">
    <source>
        <dbReference type="ARBA" id="ARBA00022989"/>
    </source>
</evidence>
<accession>A0A2X4UFJ7</accession>
<dbReference type="NCBIfam" id="TIGR00771">
    <property type="entry name" value="DcuC"/>
    <property type="match status" value="1"/>
</dbReference>
<dbReference type="RefSeq" id="WP_111739831.1">
    <property type="nucleotide sequence ID" value="NZ_LR698987.1"/>
</dbReference>
<dbReference type="InterPro" id="IPR004669">
    <property type="entry name" value="C4_dicarb_anaerob_car"/>
</dbReference>
<feature type="transmembrane region" description="Helical" evidence="8">
    <location>
        <begin position="245"/>
        <end position="265"/>
    </location>
</feature>
<evidence type="ECO:0000256" key="5">
    <source>
        <dbReference type="ARBA" id="ARBA00022692"/>
    </source>
</evidence>
<dbReference type="AlphaFoldDB" id="A0A2X4UFJ7"/>
<comment type="subcellular location">
    <subcellularLocation>
        <location evidence="1">Cell membrane</location>
        <topology evidence="1">Multi-pass membrane protein</topology>
    </subcellularLocation>
</comment>
<keyword evidence="10" id="KW-1185">Reference proteome</keyword>
<gene>
    <name evidence="9" type="primary">dcuD_3</name>
    <name evidence="9" type="ORF">NCTC12151_01249</name>
</gene>
<evidence type="ECO:0000256" key="8">
    <source>
        <dbReference type="SAM" id="Phobius"/>
    </source>
</evidence>
<dbReference type="OrthoDB" id="1674075at2"/>
<evidence type="ECO:0000256" key="7">
    <source>
        <dbReference type="ARBA" id="ARBA00023136"/>
    </source>
</evidence>
<evidence type="ECO:0000313" key="9">
    <source>
        <dbReference type="EMBL" id="SQI38666.1"/>
    </source>
</evidence>
<dbReference type="NCBIfam" id="NF037994">
    <property type="entry name" value="DcuC_1"/>
    <property type="match status" value="1"/>
</dbReference>
<protein>
    <submittedName>
        <fullName evidence="9">Cryptic C4-dicarboxylate transporter DcuD</fullName>
    </submittedName>
</protein>
<evidence type="ECO:0000256" key="3">
    <source>
        <dbReference type="ARBA" id="ARBA00022448"/>
    </source>
</evidence>